<name>A0A6N9YLP4_9ACTN</name>
<dbReference type="Proteomes" id="UP000469185">
    <property type="component" value="Unassembled WGS sequence"/>
</dbReference>
<evidence type="ECO:0000313" key="1">
    <source>
        <dbReference type="EMBL" id="NED95946.1"/>
    </source>
</evidence>
<dbReference type="Gene3D" id="3.20.20.80">
    <property type="entry name" value="Glycosidases"/>
    <property type="match status" value="1"/>
</dbReference>
<comment type="caution">
    <text evidence="1">The sequence shown here is derived from an EMBL/GenBank/DDBJ whole genome shotgun (WGS) entry which is preliminary data.</text>
</comment>
<evidence type="ECO:0000313" key="2">
    <source>
        <dbReference type="Proteomes" id="UP000469185"/>
    </source>
</evidence>
<dbReference type="InterPro" id="IPR017853">
    <property type="entry name" value="GH"/>
</dbReference>
<evidence type="ECO:0008006" key="3">
    <source>
        <dbReference type="Google" id="ProtNLM"/>
    </source>
</evidence>
<gene>
    <name evidence="1" type="ORF">G1H11_11560</name>
</gene>
<sequence length="633" mass="68674">MAQSDLSMPSATARREDLGTVEWSRSSSGFTVSGSAYSLDIDGTQPRAVLRDLAGDGQIWTELSLLGSLDLMGVRDESYDIQPARVVDASDDAVEFVIDMASHTWNEKSVHVRCDATEVAVWLTVSGPPASPRNADANRLVEVTLLGGRAILPNGAGGTFRSSIRFASLFSPTPTEPVHVVRPASAASSLGVVGDASPGRLHGIFSPPPLCWALGDQAAIGAADVPEGRWWGMSVRAPVNELTMTAARYSPLDGGFCLRLDYEGHTRIGAGAWRTPAVVLRPAGDPWEALADYRDDLIARGMAPDLPKAPPRWWTEPIFCGWGAQCARAAMADADRPVSDDIGLVGGATVLKAADLARQDVYDEFLATMDDAGLDPGTIVIDDRWQASYGAATVDPARWPDLRGWIAEQHRAGRKVLLWWKAWDPEGIPDDECVLDPAGRPVAVDVANPAYLERLARIVTHLLGPEGLDADGFKVDFTQRAPSGMSLRAHDGTWGIAALHTLLGTIHRAAKAAKPDALMVTHTPHPSFGDVCDMVRLNDVLERDNAGDRVHVVEQLRFRHAVAEHSLPGHLVDTDQWPMPDRDSWRAYVEVQADLGVPALYYIEAIDASRERLTADDLALVARTWKEYRRARA</sequence>
<dbReference type="SUPFAM" id="SSF51445">
    <property type="entry name" value="(Trans)glycosidases"/>
    <property type="match status" value="1"/>
</dbReference>
<dbReference type="EMBL" id="JAAGOB010000005">
    <property type="protein sequence ID" value="NED95946.1"/>
    <property type="molecule type" value="Genomic_DNA"/>
</dbReference>
<protein>
    <recommendedName>
        <fullName evidence="3">Alpha-galactosidase</fullName>
    </recommendedName>
</protein>
<reference evidence="1 2" key="1">
    <citation type="submission" date="2020-02" db="EMBL/GenBank/DDBJ databases">
        <authorList>
            <person name="Li X.-J."/>
            <person name="Feng X.-M."/>
        </authorList>
    </citation>
    <scope>NUCLEOTIDE SEQUENCE [LARGE SCALE GENOMIC DNA]</scope>
    <source>
        <strain evidence="1 2">CGMCC 4.7225</strain>
    </source>
</reference>
<proteinExistence type="predicted"/>
<dbReference type="AlphaFoldDB" id="A0A6N9YLP4"/>
<organism evidence="1 2">
    <name type="scientific">Phytoactinopolyspora alkaliphila</name>
    <dbReference type="NCBI Taxonomy" id="1783498"/>
    <lineage>
        <taxon>Bacteria</taxon>
        <taxon>Bacillati</taxon>
        <taxon>Actinomycetota</taxon>
        <taxon>Actinomycetes</taxon>
        <taxon>Jiangellales</taxon>
        <taxon>Jiangellaceae</taxon>
        <taxon>Phytoactinopolyspora</taxon>
    </lineage>
</organism>
<keyword evidence="2" id="KW-1185">Reference proteome</keyword>
<dbReference type="RefSeq" id="WP_163818703.1">
    <property type="nucleotide sequence ID" value="NZ_JAAGOB010000005.1"/>
</dbReference>
<accession>A0A6N9YLP4</accession>